<dbReference type="InterPro" id="IPR011964">
    <property type="entry name" value="YVTN_b-propeller_repeat"/>
</dbReference>
<dbReference type="NCBIfam" id="TIGR04131">
    <property type="entry name" value="Bac_Flav_CTERM"/>
    <property type="match status" value="1"/>
</dbReference>
<accession>A0A2T5JCN2</accession>
<protein>
    <submittedName>
        <fullName evidence="3">Gliding motility-associated-like protein</fullName>
    </submittedName>
</protein>
<feature type="domain" description="MBG" evidence="2">
    <location>
        <begin position="517"/>
        <end position="592"/>
    </location>
</feature>
<proteinExistence type="predicted"/>
<comment type="caution">
    <text evidence="3">The sequence shown here is derived from an EMBL/GenBank/DDBJ whole genome shotgun (WGS) entry which is preliminary data.</text>
</comment>
<feature type="chain" id="PRO_5015775168" evidence="1">
    <location>
        <begin position="23"/>
        <end position="685"/>
    </location>
</feature>
<dbReference type="Pfam" id="PF18676">
    <property type="entry name" value="MBG_2"/>
    <property type="match status" value="1"/>
</dbReference>
<dbReference type="Pfam" id="PF13585">
    <property type="entry name" value="CHU_C"/>
    <property type="match status" value="1"/>
</dbReference>
<evidence type="ECO:0000313" key="4">
    <source>
        <dbReference type="Proteomes" id="UP000244168"/>
    </source>
</evidence>
<dbReference type="NCBIfam" id="TIGR02276">
    <property type="entry name" value="beta_rpt_yvtn"/>
    <property type="match status" value="2"/>
</dbReference>
<evidence type="ECO:0000256" key="1">
    <source>
        <dbReference type="SAM" id="SignalP"/>
    </source>
</evidence>
<evidence type="ECO:0000313" key="3">
    <source>
        <dbReference type="EMBL" id="PTQ99514.1"/>
    </source>
</evidence>
<dbReference type="PANTHER" id="PTHR47197">
    <property type="entry name" value="PROTEIN NIRF"/>
    <property type="match status" value="1"/>
</dbReference>
<reference evidence="3 4" key="1">
    <citation type="submission" date="2018-04" db="EMBL/GenBank/DDBJ databases">
        <title>Genomic Encyclopedia of Archaeal and Bacterial Type Strains, Phase II (KMG-II): from individual species to whole genera.</title>
        <authorList>
            <person name="Goeker M."/>
        </authorList>
    </citation>
    <scope>NUCLEOTIDE SEQUENCE [LARGE SCALE GENOMIC DNA]</scope>
    <source>
        <strain evidence="3 4">DSM 26809</strain>
    </source>
</reference>
<dbReference type="SUPFAM" id="SSF51004">
    <property type="entry name" value="C-terminal (heme d1) domain of cytochrome cd1-nitrite reductase"/>
    <property type="match status" value="1"/>
</dbReference>
<keyword evidence="1" id="KW-0732">Signal</keyword>
<dbReference type="InterPro" id="IPR051200">
    <property type="entry name" value="Host-pathogen_enzymatic-act"/>
</dbReference>
<dbReference type="AlphaFoldDB" id="A0A2T5JCN2"/>
<feature type="signal peptide" evidence="1">
    <location>
        <begin position="1"/>
        <end position="22"/>
    </location>
</feature>
<dbReference type="Gene3D" id="2.130.10.10">
    <property type="entry name" value="YVTN repeat-like/Quinoprotein amine dehydrogenase"/>
    <property type="match status" value="3"/>
</dbReference>
<dbReference type="Proteomes" id="UP000244168">
    <property type="component" value="Unassembled WGS sequence"/>
</dbReference>
<dbReference type="Pfam" id="PF10282">
    <property type="entry name" value="Lactonase"/>
    <property type="match status" value="1"/>
</dbReference>
<dbReference type="InterPro" id="IPR019405">
    <property type="entry name" value="Lactonase_7-beta_prop"/>
</dbReference>
<dbReference type="RefSeq" id="WP_170113550.1">
    <property type="nucleotide sequence ID" value="NZ_CP160205.1"/>
</dbReference>
<gene>
    <name evidence="3" type="ORF">C8P68_102338</name>
</gene>
<dbReference type="InterPro" id="IPR026341">
    <property type="entry name" value="T9SS_type_B"/>
</dbReference>
<keyword evidence="4" id="KW-1185">Reference proteome</keyword>
<name>A0A2T5JCN2_9SPHI</name>
<sequence length="685" mass="72039">MRICLLFILSIIFLMCCPVARAQDQTVVNGTRVENVTFPGTQCSYKWTNDKPEIGLPATGTGNLPAFTATNNTNSPIVATITATPMVSGMAYITNNYINTVSVIDLATNQIVTTFGVGKVPVGAYVNPSNNQIYIANSYGGSVSVVNTLTNTVKTTIAVGSYPFSVYVTPDGSRAYVPNYNDGNISVINTSTNTVVGKYAAGINPLFVTSSADGSVLYVMNDDYEKNGPGSITVLNANTGAKITNITVDRLPWYIITSPDGKLVYVSNTGSGSISVISTNSNTVIATIPVGYGPRNLALSPDGALLYVRSATVNQLKIINTISYATVATIDLTGIGSAGLDVSPDGKRVVLTNPLSNTVTIIDAELNKIIADVSVPGDEPFGAGNFILGGNNCAPATFKITVNPSPGVSAVGSLSALSTIYGSASATTSITVSGTWLTSALTITAPDGFEISNDGVNYNKVLTINANAGTINSTPVYLRLTSATPVGSYTGNLIMSGNNLADVKIPILASEVKPATLTVQADDKDKIYGTANPTLTATYRGFVNNEGITQLTTLANITTPADISSPVGQYPITASNASAANYAFKYIDGTLTIVPNAGVVEIPNTFTPNGDGVNDTWMIKNINTFTTSTVSVFNRYGIQVFFSKGYPSPWNGHYNNQELPSGVYYYIIKTDPKEKPFTGHLTIIR</sequence>
<organism evidence="3 4">
    <name type="scientific">Mucilaginibacter yixingensis</name>
    <dbReference type="NCBI Taxonomy" id="1295612"/>
    <lineage>
        <taxon>Bacteria</taxon>
        <taxon>Pseudomonadati</taxon>
        <taxon>Bacteroidota</taxon>
        <taxon>Sphingobacteriia</taxon>
        <taxon>Sphingobacteriales</taxon>
        <taxon>Sphingobacteriaceae</taxon>
        <taxon>Mucilaginibacter</taxon>
    </lineage>
</organism>
<dbReference type="PANTHER" id="PTHR47197:SF3">
    <property type="entry name" value="DIHYDRO-HEME D1 DEHYDROGENASE"/>
    <property type="match status" value="1"/>
</dbReference>
<dbReference type="InterPro" id="IPR041286">
    <property type="entry name" value="MBG_2"/>
</dbReference>
<evidence type="ECO:0000259" key="2">
    <source>
        <dbReference type="Pfam" id="PF18676"/>
    </source>
</evidence>
<dbReference type="Gene3D" id="3.30.160.710">
    <property type="match status" value="1"/>
</dbReference>
<dbReference type="EMBL" id="QAOQ01000002">
    <property type="protein sequence ID" value="PTQ99514.1"/>
    <property type="molecule type" value="Genomic_DNA"/>
</dbReference>
<dbReference type="InterPro" id="IPR011048">
    <property type="entry name" value="Haem_d1_sf"/>
</dbReference>
<dbReference type="InterPro" id="IPR015943">
    <property type="entry name" value="WD40/YVTN_repeat-like_dom_sf"/>
</dbReference>